<dbReference type="InterPro" id="IPR013595">
    <property type="entry name" value="Pept_S33_TAP-like_C"/>
</dbReference>
<evidence type="ECO:0000256" key="3">
    <source>
        <dbReference type="ARBA" id="ARBA00022801"/>
    </source>
</evidence>
<dbReference type="Pfam" id="PF08386">
    <property type="entry name" value="Abhydrolase_4"/>
    <property type="match status" value="1"/>
</dbReference>
<keyword evidence="2 4" id="KW-0732">Signal</keyword>
<proteinExistence type="inferred from homology"/>
<keyword evidence="3 6" id="KW-0378">Hydrolase</keyword>
<dbReference type="RefSeq" id="WP_168017655.1">
    <property type="nucleotide sequence ID" value="NZ_JAATEP010000044.1"/>
</dbReference>
<dbReference type="Gene3D" id="3.40.50.1820">
    <property type="entry name" value="alpha/beta hydrolase"/>
    <property type="match status" value="1"/>
</dbReference>
<dbReference type="GO" id="GO:0016787">
    <property type="term" value="F:hydrolase activity"/>
    <property type="evidence" value="ECO:0007669"/>
    <property type="project" value="UniProtKB-KW"/>
</dbReference>
<dbReference type="InterPro" id="IPR029058">
    <property type="entry name" value="AB_hydrolase_fold"/>
</dbReference>
<comment type="caution">
    <text evidence="6">The sequence shown here is derived from an EMBL/GenBank/DDBJ whole genome shotgun (WGS) entry which is preliminary data.</text>
</comment>
<dbReference type="PANTHER" id="PTHR43248">
    <property type="entry name" value="2-SUCCINYL-6-HYDROXY-2,4-CYCLOHEXADIENE-1-CARBOXYLATE SYNTHASE"/>
    <property type="match status" value="1"/>
</dbReference>
<accession>A0ABX1BL61</accession>
<dbReference type="EMBL" id="JAATEP010000044">
    <property type="protein sequence ID" value="NJP96021.1"/>
    <property type="molecule type" value="Genomic_DNA"/>
</dbReference>
<keyword evidence="7" id="KW-1185">Reference proteome</keyword>
<sequence length="495" mass="53884">MRRPLLFLAVVMTMATSVFPLTRAAAGTTNDITWTPCAENPAAECGTLTVPIDWRTPGGPTVDLAVARRKATDPAARTGSLIVNPGGPGESGVDFVLRRTAFFSEELTRRFDLIGFDPRGVARSNPVVCSADVVQQAPADPFMKSQADFDLWLDYSRRLRADCRARTGPLFDHVDTASVVNDVDALRAAVGDTRLTFYGLSYGTLIGQLYAERFPGRVRALALDSNVDHSLGTAAFLGTGAATAQDSFDEFVTWCERESSCALHGQDVRAFWSSLLERAGRGQVHYPGDPSFVLTTLELIRLPFSAAYGSYWQQLAELMAAIDSGATPRSALPETFTLRREHLREGLVANPLQIVCEDFHLPIRGYPEFAAHLRRMKRLAPDMLVSPLTYSFTMACLAEPAPVPNPQHRLRVSGAPVLLLANSLHDPSTGYAWASNVARQIGREARLLTYEGGGHSVYYRSACARDAIDRYLIAGTLPTDGARCPAVENAGDFVS</sequence>
<evidence type="ECO:0000313" key="7">
    <source>
        <dbReference type="Proteomes" id="UP000696294"/>
    </source>
</evidence>
<name>A0ABX1BL61_9ACTN</name>
<evidence type="ECO:0000256" key="1">
    <source>
        <dbReference type="ARBA" id="ARBA00010088"/>
    </source>
</evidence>
<evidence type="ECO:0000313" key="6">
    <source>
        <dbReference type="EMBL" id="NJP96021.1"/>
    </source>
</evidence>
<protein>
    <submittedName>
        <fullName evidence="6">Alpha/beta hydrolase</fullName>
    </submittedName>
</protein>
<dbReference type="Proteomes" id="UP000696294">
    <property type="component" value="Unassembled WGS sequence"/>
</dbReference>
<evidence type="ECO:0000256" key="4">
    <source>
        <dbReference type="SAM" id="SignalP"/>
    </source>
</evidence>
<feature type="chain" id="PRO_5045735681" evidence="4">
    <location>
        <begin position="21"/>
        <end position="495"/>
    </location>
</feature>
<dbReference type="SUPFAM" id="SSF53474">
    <property type="entry name" value="alpha/beta-Hydrolases"/>
    <property type="match status" value="1"/>
</dbReference>
<dbReference type="PANTHER" id="PTHR43248:SF29">
    <property type="entry name" value="TRIPEPTIDYL AMINOPEPTIDASE"/>
    <property type="match status" value="1"/>
</dbReference>
<feature type="domain" description="Peptidase S33 tripeptidyl aminopeptidase-like C-terminal" evidence="5">
    <location>
        <begin position="390"/>
        <end position="484"/>
    </location>
</feature>
<reference evidence="6 7" key="1">
    <citation type="submission" date="2020-03" db="EMBL/GenBank/DDBJ databases">
        <title>WGS of actinomycetes isolated from Thailand.</title>
        <authorList>
            <person name="Thawai C."/>
        </authorList>
    </citation>
    <scope>NUCLEOTIDE SEQUENCE [LARGE SCALE GENOMIC DNA]</scope>
    <source>
        <strain evidence="6 7">FMUSA5-5</strain>
    </source>
</reference>
<comment type="similarity">
    <text evidence="1">Belongs to the peptidase S33 family.</text>
</comment>
<evidence type="ECO:0000256" key="2">
    <source>
        <dbReference type="ARBA" id="ARBA00022729"/>
    </source>
</evidence>
<dbReference type="InterPro" id="IPR051601">
    <property type="entry name" value="Serine_prot/Carboxylest_S33"/>
</dbReference>
<feature type="signal peptide" evidence="4">
    <location>
        <begin position="1"/>
        <end position="20"/>
    </location>
</feature>
<evidence type="ECO:0000259" key="5">
    <source>
        <dbReference type="Pfam" id="PF08386"/>
    </source>
</evidence>
<organism evidence="6 7">
    <name type="scientific">Nonomuraea composti</name>
    <dbReference type="NCBI Taxonomy" id="2720023"/>
    <lineage>
        <taxon>Bacteria</taxon>
        <taxon>Bacillati</taxon>
        <taxon>Actinomycetota</taxon>
        <taxon>Actinomycetes</taxon>
        <taxon>Streptosporangiales</taxon>
        <taxon>Streptosporangiaceae</taxon>
        <taxon>Nonomuraea</taxon>
    </lineage>
</organism>
<gene>
    <name evidence="6" type="ORF">HCN51_42430</name>
</gene>